<dbReference type="GO" id="GO:0005524">
    <property type="term" value="F:ATP binding"/>
    <property type="evidence" value="ECO:0007669"/>
    <property type="project" value="UniProtKB-KW"/>
</dbReference>
<dbReference type="Pfam" id="PF02954">
    <property type="entry name" value="HTH_8"/>
    <property type="match status" value="1"/>
</dbReference>
<dbReference type="CDD" id="cd17549">
    <property type="entry name" value="REC_DctD-like"/>
    <property type="match status" value="1"/>
</dbReference>
<gene>
    <name evidence="8" type="ORF">SUH3_02285</name>
</gene>
<dbReference type="InterPro" id="IPR002197">
    <property type="entry name" value="HTH_Fis"/>
</dbReference>
<dbReference type="OrthoDB" id="9802388at2"/>
<accession>A0A073J5D1</accession>
<dbReference type="Gene3D" id="3.40.50.300">
    <property type="entry name" value="P-loop containing nucleotide triphosphate hydrolases"/>
    <property type="match status" value="1"/>
</dbReference>
<proteinExistence type="predicted"/>
<dbReference type="SUPFAM" id="SSF46689">
    <property type="entry name" value="Homeodomain-like"/>
    <property type="match status" value="1"/>
</dbReference>
<evidence type="ECO:0000256" key="4">
    <source>
        <dbReference type="ARBA" id="ARBA00023012"/>
    </source>
</evidence>
<dbReference type="Pfam" id="PF14532">
    <property type="entry name" value="Sigma54_activ_2"/>
    <property type="match status" value="1"/>
</dbReference>
<dbReference type="SUPFAM" id="SSF52172">
    <property type="entry name" value="CheY-like"/>
    <property type="match status" value="1"/>
</dbReference>
<keyword evidence="6" id="KW-0804">Transcription</keyword>
<dbReference type="FunFam" id="3.40.50.2300:FF:000018">
    <property type="entry name" value="DNA-binding transcriptional regulator NtrC"/>
    <property type="match status" value="1"/>
</dbReference>
<dbReference type="AlphaFoldDB" id="A0A073J5D1"/>
<dbReference type="Gene3D" id="1.10.8.60">
    <property type="match status" value="1"/>
</dbReference>
<dbReference type="PANTHER" id="PTHR32071">
    <property type="entry name" value="TRANSCRIPTIONAL REGULATORY PROTEIN"/>
    <property type="match status" value="1"/>
</dbReference>
<sequence length="409" mass="44051">MSVRVLVVDDDAAVRDAVVQTLELADLEPLAASSFVAAKDHITPEFDGVILSDMRMPGRDGFHLLQYALAQDTDLPVILLTGQGDIPMAVDAMARGAFGFLEKPCAPADLLATVERGLKTRALVLENRRLRALVQSGDAAERMLFGQSELAHSLRARVRQLAAVETQVLVQGAPGTGVSKVAEVIHLCSPRSKAPFVKRASAGMEPETLREAVKEAQDGSLFIDEISQLPAATQMTLAGALESGLRCRLIAGSTQDLQAAVESGLLNADLYYGVAMMPVRIPSLSERPEDIPVLFRHYVEQAAEQAGLGVPEINPEHLAALMAQDWPGNARSLMSAAMRFVLGMPEEVAEATELGLSEQLARVERALLIAALGRQNGHASAAASALKLPRKTFYDKLARYGIRAEDYRR</sequence>
<dbReference type="Pfam" id="PF25601">
    <property type="entry name" value="AAA_lid_14"/>
    <property type="match status" value="1"/>
</dbReference>
<dbReference type="GO" id="GO:0043565">
    <property type="term" value="F:sequence-specific DNA binding"/>
    <property type="evidence" value="ECO:0007669"/>
    <property type="project" value="InterPro"/>
</dbReference>
<dbReference type="PROSITE" id="PS50045">
    <property type="entry name" value="SIGMA54_INTERACT_4"/>
    <property type="match status" value="1"/>
</dbReference>
<dbReference type="PANTHER" id="PTHR32071:SF29">
    <property type="entry name" value="PHOSPHOGLYCERATE TRANSPORT SYSTEM TRANSCRIPTIONAL REGULATORY PROTEIN PGTA"/>
    <property type="match status" value="1"/>
</dbReference>
<dbReference type="Proteomes" id="UP000027746">
    <property type="component" value="Unassembled WGS sequence"/>
</dbReference>
<comment type="caution">
    <text evidence="8">The sequence shown here is derived from an EMBL/GenBank/DDBJ whole genome shotgun (WGS) entry which is preliminary data.</text>
</comment>
<feature type="modified residue" description="4-aspartylphosphate" evidence="7">
    <location>
        <position position="53"/>
    </location>
</feature>
<evidence type="ECO:0000256" key="1">
    <source>
        <dbReference type="ARBA" id="ARBA00022553"/>
    </source>
</evidence>
<name>A0A073J5D1_9RHOB</name>
<dbReference type="GO" id="GO:0000160">
    <property type="term" value="P:phosphorelay signal transduction system"/>
    <property type="evidence" value="ECO:0007669"/>
    <property type="project" value="UniProtKB-KW"/>
</dbReference>
<dbReference type="Pfam" id="PF00072">
    <property type="entry name" value="Response_reg"/>
    <property type="match status" value="1"/>
</dbReference>
<dbReference type="InterPro" id="IPR002078">
    <property type="entry name" value="Sigma_54_int"/>
</dbReference>
<evidence type="ECO:0000256" key="5">
    <source>
        <dbReference type="ARBA" id="ARBA00023015"/>
    </source>
</evidence>
<reference evidence="8 9" key="1">
    <citation type="submission" date="2014-01" db="EMBL/GenBank/DDBJ databases">
        <title>Sulfitobacter sp. H3 (MCCC 1A00686) Genome Sequencing.</title>
        <authorList>
            <person name="Lai Q."/>
            <person name="Hong Z."/>
        </authorList>
    </citation>
    <scope>NUCLEOTIDE SEQUENCE [LARGE SCALE GENOMIC DNA]</scope>
    <source>
        <strain evidence="8 9">H3</strain>
    </source>
</reference>
<keyword evidence="3" id="KW-0067">ATP-binding</keyword>
<organism evidence="8 9">
    <name type="scientific">Pseudosulfitobacter pseudonitzschiae</name>
    <dbReference type="NCBI Taxonomy" id="1402135"/>
    <lineage>
        <taxon>Bacteria</taxon>
        <taxon>Pseudomonadati</taxon>
        <taxon>Pseudomonadota</taxon>
        <taxon>Alphaproteobacteria</taxon>
        <taxon>Rhodobacterales</taxon>
        <taxon>Roseobacteraceae</taxon>
        <taxon>Pseudosulfitobacter</taxon>
    </lineage>
</organism>
<dbReference type="Gene3D" id="3.40.50.2300">
    <property type="match status" value="1"/>
</dbReference>
<keyword evidence="4" id="KW-0902">Two-component regulatory system</keyword>
<evidence type="ECO:0000256" key="2">
    <source>
        <dbReference type="ARBA" id="ARBA00022741"/>
    </source>
</evidence>
<evidence type="ECO:0000313" key="9">
    <source>
        <dbReference type="Proteomes" id="UP000027746"/>
    </source>
</evidence>
<dbReference type="Gene3D" id="1.10.10.60">
    <property type="entry name" value="Homeodomain-like"/>
    <property type="match status" value="1"/>
</dbReference>
<dbReference type="SMART" id="SM00448">
    <property type="entry name" value="REC"/>
    <property type="match status" value="1"/>
</dbReference>
<dbReference type="InterPro" id="IPR001789">
    <property type="entry name" value="Sig_transdc_resp-reg_receiver"/>
</dbReference>
<dbReference type="PROSITE" id="PS50110">
    <property type="entry name" value="RESPONSE_REGULATORY"/>
    <property type="match status" value="1"/>
</dbReference>
<dbReference type="InterPro" id="IPR058031">
    <property type="entry name" value="AAA_lid_NorR"/>
</dbReference>
<dbReference type="PRINTS" id="PR01590">
    <property type="entry name" value="HTHFIS"/>
</dbReference>
<dbReference type="EMBL" id="JAMD01000001">
    <property type="protein sequence ID" value="KEJ97833.1"/>
    <property type="molecule type" value="Genomic_DNA"/>
</dbReference>
<dbReference type="SUPFAM" id="SSF52540">
    <property type="entry name" value="P-loop containing nucleoside triphosphate hydrolases"/>
    <property type="match status" value="1"/>
</dbReference>
<dbReference type="RefSeq" id="WP_037920969.1">
    <property type="nucleotide sequence ID" value="NZ_CP054599.1"/>
</dbReference>
<protein>
    <submittedName>
        <fullName evidence="8">Chemotaxis protein CheY</fullName>
    </submittedName>
</protein>
<dbReference type="GeneID" id="68870380"/>
<dbReference type="InterPro" id="IPR009057">
    <property type="entry name" value="Homeodomain-like_sf"/>
</dbReference>
<evidence type="ECO:0000256" key="3">
    <source>
        <dbReference type="ARBA" id="ARBA00022840"/>
    </source>
</evidence>
<keyword evidence="2" id="KW-0547">Nucleotide-binding</keyword>
<evidence type="ECO:0000256" key="7">
    <source>
        <dbReference type="PROSITE-ProRule" id="PRU00169"/>
    </source>
</evidence>
<dbReference type="InterPro" id="IPR011006">
    <property type="entry name" value="CheY-like_superfamily"/>
</dbReference>
<keyword evidence="9" id="KW-1185">Reference proteome</keyword>
<keyword evidence="5" id="KW-0805">Transcription regulation</keyword>
<dbReference type="GO" id="GO:0006355">
    <property type="term" value="P:regulation of DNA-templated transcription"/>
    <property type="evidence" value="ECO:0007669"/>
    <property type="project" value="InterPro"/>
</dbReference>
<evidence type="ECO:0000313" key="8">
    <source>
        <dbReference type="EMBL" id="KEJ97833.1"/>
    </source>
</evidence>
<keyword evidence="1 7" id="KW-0597">Phosphoprotein</keyword>
<dbReference type="InterPro" id="IPR027417">
    <property type="entry name" value="P-loop_NTPase"/>
</dbReference>
<evidence type="ECO:0000256" key="6">
    <source>
        <dbReference type="ARBA" id="ARBA00023163"/>
    </source>
</evidence>